<feature type="transmembrane region" description="Helical" evidence="1">
    <location>
        <begin position="37"/>
        <end position="56"/>
    </location>
</feature>
<feature type="transmembrane region" description="Helical" evidence="1">
    <location>
        <begin position="159"/>
        <end position="181"/>
    </location>
</feature>
<feature type="transmembrane region" description="Helical" evidence="1">
    <location>
        <begin position="125"/>
        <end position="147"/>
    </location>
</feature>
<feature type="domain" description="Cytochrome c assembly protein" evidence="2">
    <location>
        <begin position="76"/>
        <end position="297"/>
    </location>
</feature>
<dbReference type="EMBL" id="FTNU01000001">
    <property type="protein sequence ID" value="SIR73265.1"/>
    <property type="molecule type" value="Genomic_DNA"/>
</dbReference>
<reference evidence="4" key="1">
    <citation type="submission" date="2017-01" db="EMBL/GenBank/DDBJ databases">
        <authorList>
            <person name="Varghese N."/>
            <person name="Submissions S."/>
        </authorList>
    </citation>
    <scope>NUCLEOTIDE SEQUENCE [LARGE SCALE GENOMIC DNA]</scope>
    <source>
        <strain evidence="4">DSM 21768</strain>
    </source>
</reference>
<feature type="transmembrane region" description="Helical" evidence="1">
    <location>
        <begin position="275"/>
        <end position="294"/>
    </location>
</feature>
<dbReference type="GO" id="GO:0020037">
    <property type="term" value="F:heme binding"/>
    <property type="evidence" value="ECO:0007669"/>
    <property type="project" value="InterPro"/>
</dbReference>
<dbReference type="Proteomes" id="UP000187495">
    <property type="component" value="Unassembled WGS sequence"/>
</dbReference>
<evidence type="ECO:0000313" key="4">
    <source>
        <dbReference type="Proteomes" id="UP000187495"/>
    </source>
</evidence>
<name>A0A1N7DBZ8_9GAMM</name>
<dbReference type="STRING" id="34061.B0189_01020"/>
<proteinExistence type="predicted"/>
<dbReference type="PANTHER" id="PTHR38034:SF1">
    <property type="entry name" value="INNER MEMBRANE PROTEIN YPJD"/>
    <property type="match status" value="1"/>
</dbReference>
<dbReference type="Pfam" id="PF01578">
    <property type="entry name" value="Cytochrom_C_asm"/>
    <property type="match status" value="1"/>
</dbReference>
<keyword evidence="1" id="KW-0812">Transmembrane</keyword>
<dbReference type="PANTHER" id="PTHR38034">
    <property type="entry name" value="INNER MEMBRANE PROTEIN YPJD"/>
    <property type="match status" value="1"/>
</dbReference>
<feature type="transmembrane region" description="Helical" evidence="1">
    <location>
        <begin position="210"/>
        <end position="233"/>
    </location>
</feature>
<dbReference type="InterPro" id="IPR052372">
    <property type="entry name" value="YpjD/HemX"/>
</dbReference>
<evidence type="ECO:0000259" key="2">
    <source>
        <dbReference type="Pfam" id="PF01578"/>
    </source>
</evidence>
<organism evidence="3 4">
    <name type="scientific">Moraxella cuniculi DSM 21768</name>
    <dbReference type="NCBI Taxonomy" id="1122245"/>
    <lineage>
        <taxon>Bacteria</taxon>
        <taxon>Pseudomonadati</taxon>
        <taxon>Pseudomonadota</taxon>
        <taxon>Gammaproteobacteria</taxon>
        <taxon>Moraxellales</taxon>
        <taxon>Moraxellaceae</taxon>
        <taxon>Moraxella</taxon>
    </lineage>
</organism>
<feature type="transmembrane region" description="Helical" evidence="1">
    <location>
        <begin position="245"/>
        <end position="263"/>
    </location>
</feature>
<dbReference type="AlphaFoldDB" id="A0A1N7DBZ8"/>
<keyword evidence="1" id="KW-1133">Transmembrane helix</keyword>
<gene>
    <name evidence="3" type="ORF">SAMN02745664_101147</name>
</gene>
<feature type="transmembrane region" description="Helical" evidence="1">
    <location>
        <begin position="68"/>
        <end position="85"/>
    </location>
</feature>
<keyword evidence="1" id="KW-0472">Membrane</keyword>
<dbReference type="InterPro" id="IPR002541">
    <property type="entry name" value="Cyt_c_assembly"/>
</dbReference>
<accession>A0A1N7DBZ8</accession>
<keyword evidence="4" id="KW-1185">Reference proteome</keyword>
<protein>
    <submittedName>
        <fullName evidence="3">ABC-type uncharacterized transport system, permease component</fullName>
    </submittedName>
</protein>
<evidence type="ECO:0000256" key="1">
    <source>
        <dbReference type="SAM" id="Phobius"/>
    </source>
</evidence>
<dbReference type="GO" id="GO:0017004">
    <property type="term" value="P:cytochrome complex assembly"/>
    <property type="evidence" value="ECO:0007669"/>
    <property type="project" value="InterPro"/>
</dbReference>
<feature type="transmembrane region" description="Helical" evidence="1">
    <location>
        <begin position="97"/>
        <end position="118"/>
    </location>
</feature>
<sequence>MIADKNLYFNHNWLLIELFYHVACCSCHHFTTKGAIVLLIFLLCLGIYTGVGLYLAHALIQDTPIHQGILGLLVVAILLHGYVLYPEIITLYGLNFNLFNTLSLTGLFFVLFYVLFALYRPILSLGILAVPAALAGVSLGYFGKVAYEPLTNLSTSLQVHILLSFAAYCVLLMAAVQGLLLRLQIRELKHQSIHRFWVSRLPSLQSMESLLFDMVLTGFVILSIALGLGFVATYDILNQHLAHKLSFSIASWLVFGVLIFGHYRYGWRGKRAANFAMYGFVLLAVGFIGSKAVIEFLLN</sequence>
<evidence type="ECO:0000313" key="3">
    <source>
        <dbReference type="EMBL" id="SIR73265.1"/>
    </source>
</evidence>